<evidence type="ECO:0000313" key="3">
    <source>
        <dbReference type="Proteomes" id="UP000298652"/>
    </source>
</evidence>
<organism evidence="2 3">
    <name type="scientific">Setaria viridis</name>
    <name type="common">Green bristlegrass</name>
    <name type="synonym">Setaria italica subsp. viridis</name>
    <dbReference type="NCBI Taxonomy" id="4556"/>
    <lineage>
        <taxon>Eukaryota</taxon>
        <taxon>Viridiplantae</taxon>
        <taxon>Streptophyta</taxon>
        <taxon>Embryophyta</taxon>
        <taxon>Tracheophyta</taxon>
        <taxon>Spermatophyta</taxon>
        <taxon>Magnoliopsida</taxon>
        <taxon>Liliopsida</taxon>
        <taxon>Poales</taxon>
        <taxon>Poaceae</taxon>
        <taxon>PACMAD clade</taxon>
        <taxon>Panicoideae</taxon>
        <taxon>Panicodae</taxon>
        <taxon>Paniceae</taxon>
        <taxon>Cenchrinae</taxon>
        <taxon>Setaria</taxon>
    </lineage>
</organism>
<dbReference type="Gramene" id="TKW00672">
    <property type="protein sequence ID" value="TKW00672"/>
    <property type="gene ID" value="SEVIR_8G127200v2"/>
</dbReference>
<feature type="compositionally biased region" description="Basic and acidic residues" evidence="1">
    <location>
        <begin position="113"/>
        <end position="122"/>
    </location>
</feature>
<accession>A0A4U6TGE0</accession>
<evidence type="ECO:0000256" key="1">
    <source>
        <dbReference type="SAM" id="MobiDB-lite"/>
    </source>
</evidence>
<feature type="region of interest" description="Disordered" evidence="1">
    <location>
        <begin position="1"/>
        <end position="122"/>
    </location>
</feature>
<dbReference type="Proteomes" id="UP000298652">
    <property type="component" value="Chromosome 8"/>
</dbReference>
<proteinExistence type="predicted"/>
<sequence length="148" mass="16295">MEAAPLPDEPEPQPSPQMARPTSPPRSVPRPSPPGPSAPGPSSMHARSKSPSPHPAGNDDDNNTPPRSPTTPGLRAVPSKVPTAPRKEPVGDPIKKSRPTAPKPAHKKRKKNKEPEVTLEERWDAMTQEERWSEIHPECKELFRKRAE</sequence>
<evidence type="ECO:0000313" key="2">
    <source>
        <dbReference type="EMBL" id="TKW00672.1"/>
    </source>
</evidence>
<reference evidence="2" key="1">
    <citation type="submission" date="2019-03" db="EMBL/GenBank/DDBJ databases">
        <title>WGS assembly of Setaria viridis.</title>
        <authorList>
            <person name="Huang P."/>
            <person name="Jenkins J."/>
            <person name="Grimwood J."/>
            <person name="Barry K."/>
            <person name="Healey A."/>
            <person name="Mamidi S."/>
            <person name="Sreedasyam A."/>
            <person name="Shu S."/>
            <person name="Feldman M."/>
            <person name="Wu J."/>
            <person name="Yu Y."/>
            <person name="Chen C."/>
            <person name="Johnson J."/>
            <person name="Rokhsar D."/>
            <person name="Baxter I."/>
            <person name="Schmutz J."/>
            <person name="Brutnell T."/>
            <person name="Kellogg E."/>
        </authorList>
    </citation>
    <scope>NUCLEOTIDE SEQUENCE [LARGE SCALE GENOMIC DNA]</scope>
</reference>
<keyword evidence="3" id="KW-1185">Reference proteome</keyword>
<name>A0A4U6TGE0_SETVI</name>
<feature type="compositionally biased region" description="Pro residues" evidence="1">
    <location>
        <begin position="22"/>
        <end position="39"/>
    </location>
</feature>
<protein>
    <submittedName>
        <fullName evidence="2">Uncharacterized protein</fullName>
    </submittedName>
</protein>
<gene>
    <name evidence="2" type="ORF">SEVIR_8G127200v2</name>
</gene>
<feature type="compositionally biased region" description="Basic and acidic residues" evidence="1">
    <location>
        <begin position="85"/>
        <end position="95"/>
    </location>
</feature>
<dbReference type="EMBL" id="CM016559">
    <property type="protein sequence ID" value="TKW00672.1"/>
    <property type="molecule type" value="Genomic_DNA"/>
</dbReference>
<dbReference type="AlphaFoldDB" id="A0A4U6TGE0"/>